<evidence type="ECO:0000256" key="4">
    <source>
        <dbReference type="ARBA" id="ARBA00022840"/>
    </source>
</evidence>
<feature type="transmembrane region" description="Helical" evidence="7">
    <location>
        <begin position="134"/>
        <end position="159"/>
    </location>
</feature>
<accession>A0A0D6MIE1</accession>
<evidence type="ECO:0000313" key="10">
    <source>
        <dbReference type="EMBL" id="GAN53419.1"/>
    </source>
</evidence>
<dbReference type="Pfam" id="PF00005">
    <property type="entry name" value="ABC_tran"/>
    <property type="match status" value="1"/>
</dbReference>
<dbReference type="GO" id="GO:0140359">
    <property type="term" value="F:ABC-type transporter activity"/>
    <property type="evidence" value="ECO:0007669"/>
    <property type="project" value="InterPro"/>
</dbReference>
<dbReference type="CDD" id="cd18584">
    <property type="entry name" value="ABC_6TM_AarD_CydD"/>
    <property type="match status" value="1"/>
</dbReference>
<dbReference type="PROSITE" id="PS50893">
    <property type="entry name" value="ABC_TRANSPORTER_2"/>
    <property type="match status" value="1"/>
</dbReference>
<organism evidence="10 11">
    <name type="scientific">Tanticharoenia sakaeratensis NBRC 103193</name>
    <dbReference type="NCBI Taxonomy" id="1231623"/>
    <lineage>
        <taxon>Bacteria</taxon>
        <taxon>Pseudomonadati</taxon>
        <taxon>Pseudomonadota</taxon>
        <taxon>Alphaproteobacteria</taxon>
        <taxon>Acetobacterales</taxon>
        <taxon>Acetobacteraceae</taxon>
        <taxon>Tanticharoenia</taxon>
    </lineage>
</organism>
<protein>
    <submittedName>
        <fullName evidence="10">ABC transporter ATP-binding protein</fullName>
    </submittedName>
</protein>
<sequence>MLGLCGSVMALGQAYALAESLADALLHRGNATHAIMMFAFFAFIRAGLTYAQERAAAAAGIRARRSLRERVLGRITGEGPALLRRQHSAEIAAVLVDRIEALDSYFSRWVPASVLWIASPAIILIGVATRNIDAALVLAVCGFVVPVAQAVFGIGAGVASRNQFQALTRLQSRFLDRIRGIATIVLSGAAEREAEALAEAADELRRRTMRILRVAFLSSAAIDAAMVIAIVAIVISQGRTLLVLAETGTTDVEAVASALFALLLVPEFFAPLRSLALAYQDRAQAANAAEAMQDLGPEASIPEPAQPVRARAGLSVTLRDVAFSWDEKRGPTLEHIDVKIPAGQTLILTGPSGSGKSTLIEMLLGFIRPDHGQILFDTTDLATLQPRDIATASAWVGQRPMLFAATVRENILFARPDATDAELRAAVSAAALDRVIELLPQGLDTHLGEGGFGLSGGQAQRVAIARAFLKDAPLLLLDEPTAHLDPETEAEILVTLHTLAAGRTVILCGHSAATRGFGGQVLELSHGRMSELRAVA</sequence>
<dbReference type="InterPro" id="IPR027417">
    <property type="entry name" value="P-loop_NTPase"/>
</dbReference>
<dbReference type="Gene3D" id="3.40.50.300">
    <property type="entry name" value="P-loop containing nucleotide triphosphate hydrolases"/>
    <property type="match status" value="1"/>
</dbReference>
<keyword evidence="3" id="KW-0547">Nucleotide-binding</keyword>
<feature type="domain" description="ABC transmembrane type-1" evidence="9">
    <location>
        <begin position="1"/>
        <end position="284"/>
    </location>
</feature>
<dbReference type="PROSITE" id="PS50929">
    <property type="entry name" value="ABC_TM1F"/>
    <property type="match status" value="1"/>
</dbReference>
<dbReference type="GO" id="GO:0016887">
    <property type="term" value="F:ATP hydrolysis activity"/>
    <property type="evidence" value="ECO:0007669"/>
    <property type="project" value="InterPro"/>
</dbReference>
<evidence type="ECO:0000256" key="1">
    <source>
        <dbReference type="ARBA" id="ARBA00004651"/>
    </source>
</evidence>
<evidence type="ECO:0000256" key="2">
    <source>
        <dbReference type="ARBA" id="ARBA00022692"/>
    </source>
</evidence>
<evidence type="ECO:0000259" key="8">
    <source>
        <dbReference type="PROSITE" id="PS50893"/>
    </source>
</evidence>
<feature type="transmembrane region" description="Helical" evidence="7">
    <location>
        <begin position="109"/>
        <end position="128"/>
    </location>
</feature>
<evidence type="ECO:0000256" key="3">
    <source>
        <dbReference type="ARBA" id="ARBA00022741"/>
    </source>
</evidence>
<keyword evidence="6 7" id="KW-0472">Membrane</keyword>
<proteinExistence type="predicted"/>
<dbReference type="InterPro" id="IPR003593">
    <property type="entry name" value="AAA+_ATPase"/>
</dbReference>
<dbReference type="InterPro" id="IPR011527">
    <property type="entry name" value="ABC1_TM_dom"/>
</dbReference>
<dbReference type="InterPro" id="IPR039421">
    <property type="entry name" value="Type_1_exporter"/>
</dbReference>
<dbReference type="InterPro" id="IPR014216">
    <property type="entry name" value="ABC_transptr_CydD"/>
</dbReference>
<dbReference type="InterPro" id="IPR003439">
    <property type="entry name" value="ABC_transporter-like_ATP-bd"/>
</dbReference>
<dbReference type="InterPro" id="IPR036640">
    <property type="entry name" value="ABC1_TM_sf"/>
</dbReference>
<dbReference type="InterPro" id="IPR017871">
    <property type="entry name" value="ABC_transporter-like_CS"/>
</dbReference>
<gene>
    <name evidence="10" type="ORF">Tasa_009_214</name>
</gene>
<dbReference type="GO" id="GO:0005524">
    <property type="term" value="F:ATP binding"/>
    <property type="evidence" value="ECO:0007669"/>
    <property type="project" value="UniProtKB-KW"/>
</dbReference>
<keyword evidence="11" id="KW-1185">Reference proteome</keyword>
<evidence type="ECO:0000256" key="7">
    <source>
        <dbReference type="SAM" id="Phobius"/>
    </source>
</evidence>
<dbReference type="EMBL" id="BALE01000009">
    <property type="protein sequence ID" value="GAN53419.1"/>
    <property type="molecule type" value="Genomic_DNA"/>
</dbReference>
<dbReference type="AlphaFoldDB" id="A0A0D6MIE1"/>
<feature type="transmembrane region" description="Helical" evidence="7">
    <location>
        <begin position="34"/>
        <end position="51"/>
    </location>
</feature>
<dbReference type="STRING" id="1231623.Tasa_009_214"/>
<dbReference type="CDD" id="cd03228">
    <property type="entry name" value="ABCC_MRP_Like"/>
    <property type="match status" value="1"/>
</dbReference>
<dbReference type="SUPFAM" id="SSF90123">
    <property type="entry name" value="ABC transporter transmembrane region"/>
    <property type="match status" value="1"/>
</dbReference>
<dbReference type="Gene3D" id="1.20.1560.10">
    <property type="entry name" value="ABC transporter type 1, transmembrane domain"/>
    <property type="match status" value="1"/>
</dbReference>
<evidence type="ECO:0000256" key="6">
    <source>
        <dbReference type="ARBA" id="ARBA00023136"/>
    </source>
</evidence>
<evidence type="ECO:0000313" key="11">
    <source>
        <dbReference type="Proteomes" id="UP000032679"/>
    </source>
</evidence>
<dbReference type="GO" id="GO:0005886">
    <property type="term" value="C:plasma membrane"/>
    <property type="evidence" value="ECO:0007669"/>
    <property type="project" value="UniProtKB-SubCell"/>
</dbReference>
<dbReference type="SUPFAM" id="SSF52540">
    <property type="entry name" value="P-loop containing nucleoside triphosphate hydrolases"/>
    <property type="match status" value="1"/>
</dbReference>
<dbReference type="Pfam" id="PF00664">
    <property type="entry name" value="ABC_membrane"/>
    <property type="match status" value="1"/>
</dbReference>
<keyword evidence="5 7" id="KW-1133">Transmembrane helix</keyword>
<dbReference type="PROSITE" id="PS00211">
    <property type="entry name" value="ABC_TRANSPORTER_1"/>
    <property type="match status" value="1"/>
</dbReference>
<reference evidence="10 11" key="1">
    <citation type="submission" date="2012-10" db="EMBL/GenBank/DDBJ databases">
        <title>Genome sequencing of Tanticharoenia sakaeratensis NBRC 103193.</title>
        <authorList>
            <person name="Azuma Y."/>
            <person name="Hadano H."/>
            <person name="Hirakawa H."/>
            <person name="Matsushita K."/>
        </authorList>
    </citation>
    <scope>NUCLEOTIDE SEQUENCE [LARGE SCALE GENOMIC DNA]</scope>
    <source>
        <strain evidence="10 11">NBRC 103193</strain>
    </source>
</reference>
<keyword evidence="4 10" id="KW-0067">ATP-binding</keyword>
<name>A0A0D6MIE1_9PROT</name>
<dbReference type="SMART" id="SM00382">
    <property type="entry name" value="AAA"/>
    <property type="match status" value="1"/>
</dbReference>
<dbReference type="NCBIfam" id="TIGR02857">
    <property type="entry name" value="CydD"/>
    <property type="match status" value="1"/>
</dbReference>
<feature type="transmembrane region" description="Helical" evidence="7">
    <location>
        <begin position="214"/>
        <end position="235"/>
    </location>
</feature>
<comment type="subcellular location">
    <subcellularLocation>
        <location evidence="1">Cell membrane</location>
        <topology evidence="1">Multi-pass membrane protein</topology>
    </subcellularLocation>
</comment>
<evidence type="ECO:0000259" key="9">
    <source>
        <dbReference type="PROSITE" id="PS50929"/>
    </source>
</evidence>
<dbReference type="Proteomes" id="UP000032679">
    <property type="component" value="Unassembled WGS sequence"/>
</dbReference>
<keyword evidence="2 7" id="KW-0812">Transmembrane</keyword>
<dbReference type="GO" id="GO:0042883">
    <property type="term" value="P:cysteine transport"/>
    <property type="evidence" value="ECO:0007669"/>
    <property type="project" value="InterPro"/>
</dbReference>
<feature type="domain" description="ABC transporter" evidence="8">
    <location>
        <begin position="316"/>
        <end position="536"/>
    </location>
</feature>
<dbReference type="PANTHER" id="PTHR24221:SF590">
    <property type="entry name" value="COMPONENT LINKED WITH THE ASSEMBLY OF CYTOCHROME' TRANSPORT TRANSMEMBRANE ATP-BINDING PROTEIN ABC TRANSPORTER CYDD-RELATED"/>
    <property type="match status" value="1"/>
</dbReference>
<comment type="caution">
    <text evidence="10">The sequence shown here is derived from an EMBL/GenBank/DDBJ whole genome shotgun (WGS) entry which is preliminary data.</text>
</comment>
<dbReference type="PANTHER" id="PTHR24221">
    <property type="entry name" value="ATP-BINDING CASSETTE SUB-FAMILY B"/>
    <property type="match status" value="1"/>
</dbReference>
<evidence type="ECO:0000256" key="5">
    <source>
        <dbReference type="ARBA" id="ARBA00022989"/>
    </source>
</evidence>